<gene>
    <name evidence="8" type="primary">LOC115635676</name>
</gene>
<dbReference type="InterPro" id="IPR050143">
    <property type="entry name" value="TRIM/RBCC"/>
</dbReference>
<dbReference type="AlphaFoldDB" id="A0A8C4W700"/>
<dbReference type="Gene3D" id="3.30.160.60">
    <property type="entry name" value="Classic Zinc Finger"/>
    <property type="match status" value="1"/>
</dbReference>
<evidence type="ECO:0008006" key="10">
    <source>
        <dbReference type="Google" id="ProtNLM"/>
    </source>
</evidence>
<organism evidence="8 9">
    <name type="scientific">Gopherus evgoodei</name>
    <name type="common">Goodes thornscrub tortoise</name>
    <dbReference type="NCBI Taxonomy" id="1825980"/>
    <lineage>
        <taxon>Eukaryota</taxon>
        <taxon>Metazoa</taxon>
        <taxon>Chordata</taxon>
        <taxon>Craniata</taxon>
        <taxon>Vertebrata</taxon>
        <taxon>Euteleostomi</taxon>
        <taxon>Archelosauria</taxon>
        <taxon>Testudinata</taxon>
        <taxon>Testudines</taxon>
        <taxon>Cryptodira</taxon>
        <taxon>Durocryptodira</taxon>
        <taxon>Testudinoidea</taxon>
        <taxon>Testudinidae</taxon>
        <taxon>Gopherus</taxon>
    </lineage>
</organism>
<evidence type="ECO:0000313" key="9">
    <source>
        <dbReference type="Proteomes" id="UP000694390"/>
    </source>
</evidence>
<dbReference type="CDD" id="cd19762">
    <property type="entry name" value="Bbox2_TRIM7-like"/>
    <property type="match status" value="1"/>
</dbReference>
<feature type="domain" description="RING-type" evidence="5">
    <location>
        <begin position="17"/>
        <end position="58"/>
    </location>
</feature>
<dbReference type="PROSITE" id="PS50188">
    <property type="entry name" value="B302_SPRY"/>
    <property type="match status" value="1"/>
</dbReference>
<dbReference type="InterPro" id="IPR000315">
    <property type="entry name" value="Znf_B-box"/>
</dbReference>
<dbReference type="Pfam" id="PF00643">
    <property type="entry name" value="zf-B_box"/>
    <property type="match status" value="1"/>
</dbReference>
<dbReference type="InterPro" id="IPR003877">
    <property type="entry name" value="SPRY_dom"/>
</dbReference>
<dbReference type="OrthoDB" id="9049620at2759"/>
<reference evidence="8" key="3">
    <citation type="submission" date="2025-09" db="UniProtKB">
        <authorList>
            <consortium name="Ensembl"/>
        </authorList>
    </citation>
    <scope>IDENTIFICATION</scope>
</reference>
<reference evidence="8" key="1">
    <citation type="submission" date="2019-06" db="EMBL/GenBank/DDBJ databases">
        <title>G10K-VGP Goodes thornscrub tortoise genome, primary haplotype.</title>
        <authorList>
            <person name="Murphy B."/>
            <person name="Edwards T."/>
            <person name="Rhie A."/>
            <person name="Koren S."/>
            <person name="Phillippy A."/>
            <person name="Fedrigo O."/>
            <person name="Haase B."/>
            <person name="Mountcastle J."/>
            <person name="Lewin H."/>
            <person name="Damas J."/>
            <person name="Howe K."/>
            <person name="Formenti G."/>
            <person name="Myers G."/>
            <person name="Durbin R."/>
            <person name="Jarvis E.D."/>
        </authorList>
    </citation>
    <scope>NUCLEOTIDE SEQUENCE [LARGE SCALE GENOMIC DNA]</scope>
</reference>
<dbReference type="FunFam" id="2.60.120.920:FF:000004">
    <property type="entry name" value="Butyrophilin subfamily 1 member A1"/>
    <property type="match status" value="1"/>
</dbReference>
<name>A0A8C4W700_9SAUR</name>
<keyword evidence="1" id="KW-0479">Metal-binding</keyword>
<dbReference type="InterPro" id="IPR001870">
    <property type="entry name" value="B30.2/SPRY"/>
</dbReference>
<evidence type="ECO:0000313" key="8">
    <source>
        <dbReference type="Ensembl" id="ENSGEVP00005013083.1"/>
    </source>
</evidence>
<dbReference type="PANTHER" id="PTHR24103">
    <property type="entry name" value="E3 UBIQUITIN-PROTEIN LIGASE TRIM"/>
    <property type="match status" value="1"/>
</dbReference>
<sequence length="500" mass="57562">MTAAVNPLKSLRDEATCSICLSFFKDPVSLDCRHNFCRACISQCWEESDADISCPQCRETFPQRTLRPNRLLANVVEIAKQLSFQAAAGEDLCKVHQEPFKLFCSQDQILLCVICRESQGHRAHNVIPIEEAAQSYKGQIQTRLNTLKKEREELLKWRQDEEKQSQEYLVGPHCYDPAVTSIRGKIEVERQKIMSEFEQLRLFLEAQERLLLAWLEELDKETVKMQDENVTKLSEEISRLSDLISEIEKKCQQPTSEFLQDIKSTWSRCEKRFQKPVAVPKDLAKRLSVSSQRNVCLQETLKKFKESLPYHLSFLISKAEKEVQATLDPDLANPCSVVSTDESVIHEYQHTEFLEKQNRFYPAPCVLGLKGFTSGRCYWEVEVGNKNQWVLGIAKQSVIDQGVISRTPGEGIWALEHTTNKYWALTSPKSSLNLLSGPSKIGVYLDYEGEKVTFYEVTFSGREPIFTFTASFTGKIIPFFGSRHIEFQSRNRLDPWYVYH</sequence>
<dbReference type="GO" id="GO:0008270">
    <property type="term" value="F:zinc ion binding"/>
    <property type="evidence" value="ECO:0007669"/>
    <property type="project" value="UniProtKB-KW"/>
</dbReference>
<keyword evidence="9" id="KW-1185">Reference proteome</keyword>
<dbReference type="Gene3D" id="3.30.40.10">
    <property type="entry name" value="Zinc/RING finger domain, C3HC4 (zinc finger)"/>
    <property type="match status" value="1"/>
</dbReference>
<dbReference type="PRINTS" id="PR01407">
    <property type="entry name" value="BUTYPHLNCDUF"/>
</dbReference>
<evidence type="ECO:0000256" key="2">
    <source>
        <dbReference type="ARBA" id="ARBA00022771"/>
    </source>
</evidence>
<evidence type="ECO:0000259" key="7">
    <source>
        <dbReference type="PROSITE" id="PS50188"/>
    </source>
</evidence>
<dbReference type="InterPro" id="IPR013320">
    <property type="entry name" value="ConA-like_dom_sf"/>
</dbReference>
<dbReference type="SMART" id="SM00336">
    <property type="entry name" value="BBOX"/>
    <property type="match status" value="1"/>
</dbReference>
<dbReference type="PROSITE" id="PS50119">
    <property type="entry name" value="ZF_BBOX"/>
    <property type="match status" value="1"/>
</dbReference>
<dbReference type="SUPFAM" id="SSF49899">
    <property type="entry name" value="Concanavalin A-like lectins/glucanases"/>
    <property type="match status" value="1"/>
</dbReference>
<dbReference type="Ensembl" id="ENSGEVT00005013706.1">
    <property type="protein sequence ID" value="ENSGEVP00005013083.1"/>
    <property type="gene ID" value="ENSGEVG00005009278.1"/>
</dbReference>
<dbReference type="SUPFAM" id="SSF57845">
    <property type="entry name" value="B-box zinc-binding domain"/>
    <property type="match status" value="1"/>
</dbReference>
<evidence type="ECO:0000256" key="3">
    <source>
        <dbReference type="ARBA" id="ARBA00022833"/>
    </source>
</evidence>
<keyword evidence="3" id="KW-0862">Zinc</keyword>
<feature type="domain" description="B box-type" evidence="6">
    <location>
        <begin position="88"/>
        <end position="129"/>
    </location>
</feature>
<dbReference type="InterPro" id="IPR017907">
    <property type="entry name" value="Znf_RING_CS"/>
</dbReference>
<dbReference type="InterPro" id="IPR013083">
    <property type="entry name" value="Znf_RING/FYVE/PHD"/>
</dbReference>
<evidence type="ECO:0000259" key="5">
    <source>
        <dbReference type="PROSITE" id="PS50089"/>
    </source>
</evidence>
<keyword evidence="2 4" id="KW-0863">Zinc-finger</keyword>
<dbReference type="SMART" id="SM00184">
    <property type="entry name" value="RING"/>
    <property type="match status" value="1"/>
</dbReference>
<evidence type="ECO:0000256" key="4">
    <source>
        <dbReference type="PROSITE-ProRule" id="PRU00024"/>
    </source>
</evidence>
<protein>
    <recommendedName>
        <fullName evidence="10">Zinc finger protein RFP-like</fullName>
    </recommendedName>
</protein>
<feature type="domain" description="B30.2/SPRY" evidence="7">
    <location>
        <begin position="305"/>
        <end position="498"/>
    </location>
</feature>
<dbReference type="SUPFAM" id="SSF57850">
    <property type="entry name" value="RING/U-box"/>
    <property type="match status" value="1"/>
</dbReference>
<dbReference type="InterPro" id="IPR003879">
    <property type="entry name" value="Butyrophylin_SPRY"/>
</dbReference>
<dbReference type="CDD" id="cd13733">
    <property type="entry name" value="SPRY_PRY_C-I_1"/>
    <property type="match status" value="1"/>
</dbReference>
<dbReference type="InterPro" id="IPR001841">
    <property type="entry name" value="Znf_RING"/>
</dbReference>
<dbReference type="Gene3D" id="2.60.120.920">
    <property type="match status" value="1"/>
</dbReference>
<evidence type="ECO:0000259" key="6">
    <source>
        <dbReference type="PROSITE" id="PS50119"/>
    </source>
</evidence>
<evidence type="ECO:0000256" key="1">
    <source>
        <dbReference type="ARBA" id="ARBA00022723"/>
    </source>
</evidence>
<dbReference type="CDD" id="cd16594">
    <property type="entry name" value="RING-HC_TRIM7-like_C-IV"/>
    <property type="match status" value="1"/>
</dbReference>
<proteinExistence type="predicted"/>
<accession>A0A8C4W700</accession>
<dbReference type="PROSITE" id="PS00518">
    <property type="entry name" value="ZF_RING_1"/>
    <property type="match status" value="1"/>
</dbReference>
<dbReference type="Proteomes" id="UP000694390">
    <property type="component" value="Chromosome 15"/>
</dbReference>
<reference evidence="8" key="2">
    <citation type="submission" date="2025-08" db="UniProtKB">
        <authorList>
            <consortium name="Ensembl"/>
        </authorList>
    </citation>
    <scope>IDENTIFICATION</scope>
</reference>
<dbReference type="GeneTree" id="ENSGT01030000234669"/>
<dbReference type="PROSITE" id="PS50089">
    <property type="entry name" value="ZF_RING_2"/>
    <property type="match status" value="1"/>
</dbReference>
<dbReference type="Pfam" id="PF15227">
    <property type="entry name" value="zf-C3HC4_4"/>
    <property type="match status" value="1"/>
</dbReference>
<dbReference type="InterPro" id="IPR043136">
    <property type="entry name" value="B30.2/SPRY_sf"/>
</dbReference>
<dbReference type="SMART" id="SM00449">
    <property type="entry name" value="SPRY"/>
    <property type="match status" value="1"/>
</dbReference>
<dbReference type="Pfam" id="PF00622">
    <property type="entry name" value="SPRY"/>
    <property type="match status" value="1"/>
</dbReference>